<dbReference type="InterPro" id="IPR041371">
    <property type="entry name" value="GH92_N"/>
</dbReference>
<evidence type="ECO:0000259" key="1">
    <source>
        <dbReference type="Pfam" id="PF07971"/>
    </source>
</evidence>
<dbReference type="PANTHER" id="PTHR12143:SF43">
    <property type="entry name" value="PUTATIVE-RELATED"/>
    <property type="match status" value="1"/>
</dbReference>
<name>A0A4Y9Y3F2_9AGAM</name>
<feature type="domain" description="Glycosyl hydrolase family 92" evidence="1">
    <location>
        <begin position="238"/>
        <end position="700"/>
    </location>
</feature>
<evidence type="ECO:0000313" key="4">
    <source>
        <dbReference type="Proteomes" id="UP000298327"/>
    </source>
</evidence>
<dbReference type="InterPro" id="IPR008928">
    <property type="entry name" value="6-hairpin_glycosidase_sf"/>
</dbReference>
<comment type="caution">
    <text evidence="3">The sequence shown here is derived from an EMBL/GenBank/DDBJ whole genome shotgun (WGS) entry which is preliminary data.</text>
</comment>
<dbReference type="NCBIfam" id="TIGR01180">
    <property type="entry name" value="aman2_put"/>
    <property type="match status" value="1"/>
</dbReference>
<protein>
    <recommendedName>
        <fullName evidence="5">Glycosyl hydrolase family 92 domain-containing protein</fullName>
    </recommendedName>
</protein>
<organism evidence="3 4">
    <name type="scientific">Dentipellis fragilis</name>
    <dbReference type="NCBI Taxonomy" id="205917"/>
    <lineage>
        <taxon>Eukaryota</taxon>
        <taxon>Fungi</taxon>
        <taxon>Dikarya</taxon>
        <taxon>Basidiomycota</taxon>
        <taxon>Agaricomycotina</taxon>
        <taxon>Agaricomycetes</taxon>
        <taxon>Russulales</taxon>
        <taxon>Hericiaceae</taxon>
        <taxon>Dentipellis</taxon>
    </lineage>
</organism>
<proteinExistence type="predicted"/>
<dbReference type="Gene3D" id="1.20.1050.60">
    <property type="entry name" value="alpha-1,2-mannosidase"/>
    <property type="match status" value="1"/>
</dbReference>
<dbReference type="Gene3D" id="1.20.1610.10">
    <property type="entry name" value="alpha-1,2-mannosidases domains"/>
    <property type="match status" value="1"/>
</dbReference>
<dbReference type="GO" id="GO:0005975">
    <property type="term" value="P:carbohydrate metabolic process"/>
    <property type="evidence" value="ECO:0007669"/>
    <property type="project" value="InterPro"/>
</dbReference>
<dbReference type="InterPro" id="IPR005887">
    <property type="entry name" value="GH92_a_mannosidase_put"/>
</dbReference>
<dbReference type="Gene3D" id="3.30.2080.10">
    <property type="entry name" value="GH92 mannosidase domain"/>
    <property type="match status" value="1"/>
</dbReference>
<keyword evidence="4" id="KW-1185">Reference proteome</keyword>
<dbReference type="SUPFAM" id="SSF48208">
    <property type="entry name" value="Six-hairpin glycosidases"/>
    <property type="match status" value="1"/>
</dbReference>
<dbReference type="Pfam" id="PF07971">
    <property type="entry name" value="Glyco_hydro_92"/>
    <property type="match status" value="1"/>
</dbReference>
<dbReference type="InterPro" id="IPR014718">
    <property type="entry name" value="GH-type_carb-bd"/>
</dbReference>
<feature type="domain" description="Glycosyl hydrolase family 92 N-terminal" evidence="2">
    <location>
        <begin position="1"/>
        <end position="232"/>
    </location>
</feature>
<reference evidence="3 4" key="1">
    <citation type="submission" date="2019-02" db="EMBL/GenBank/DDBJ databases">
        <title>Genome sequencing of the rare red list fungi Dentipellis fragilis.</title>
        <authorList>
            <person name="Buettner E."/>
            <person name="Kellner H."/>
        </authorList>
    </citation>
    <scope>NUCLEOTIDE SEQUENCE [LARGE SCALE GENOMIC DNA]</scope>
    <source>
        <strain evidence="3 4">DSM 105465</strain>
    </source>
</reference>
<dbReference type="EMBL" id="SEOQ01000855">
    <property type="protein sequence ID" value="TFY56117.1"/>
    <property type="molecule type" value="Genomic_DNA"/>
</dbReference>
<dbReference type="InterPro" id="IPR012939">
    <property type="entry name" value="Glyco_hydro_92"/>
</dbReference>
<dbReference type="GO" id="GO:0000224">
    <property type="term" value="F:peptide-N4-(N-acetyl-beta-glucosaminyl)asparagine amidase activity"/>
    <property type="evidence" value="ECO:0007669"/>
    <property type="project" value="TreeGrafter"/>
</dbReference>
<accession>A0A4Y9Y3F2</accession>
<dbReference type="STRING" id="205917.A0A4Y9Y3F2"/>
<dbReference type="GO" id="GO:0006516">
    <property type="term" value="P:glycoprotein catabolic process"/>
    <property type="evidence" value="ECO:0007669"/>
    <property type="project" value="TreeGrafter"/>
</dbReference>
<evidence type="ECO:0000259" key="2">
    <source>
        <dbReference type="Pfam" id="PF17678"/>
    </source>
</evidence>
<dbReference type="FunFam" id="3.30.2080.10:FF:000001">
    <property type="entry name" value="Alpha-1,2-mannosidase subfamily"/>
    <property type="match status" value="1"/>
</dbReference>
<dbReference type="InterPro" id="IPR050883">
    <property type="entry name" value="PNGase"/>
</dbReference>
<dbReference type="GO" id="GO:0005634">
    <property type="term" value="C:nucleus"/>
    <property type="evidence" value="ECO:0007669"/>
    <property type="project" value="TreeGrafter"/>
</dbReference>
<gene>
    <name evidence="3" type="ORF">EVG20_g9053</name>
</gene>
<dbReference type="OrthoDB" id="449263at2759"/>
<sequence length="1068" mass="118404">MIPSTAPPFAMTRWVAQTRQNYVSMTPYNVTDTAIHGFQGTHQPAIWMGESGQAIVAPGAGTVCSVFEERGMKFSKDSEVITPSYYKADLDAIEGGKILAEQSATSRVGHLRFTFSGTKQPYVLMEASRPSIIGSADVNNLTYPLGSIAVDPAAREITGSNAERQDFIIGPNPAPGWRGYFCARFDKPFAGFGTTQNGTMRAGERDRNGTELGGYVQFAEETGEVDVRIGVSFISVEQARRNLEKEIPDGTSLEKTARTTRTAWANKLDLIEVDGATSDELAVFYTAVFHSLQYPYESSEDGKYYSGYDNAVHEGESYDGYSIWDTFRAEWAWQILLAPERIPGMVQSMLQDYKEDEGWMAAYVEEYFWIVPSETNIMVGTHADSLVAEAVLKNITGFDLETAWAAVHEDATVPPQNDNTTVYADREEHVGYEVRAGLSSVYEQKGWVADDVHSESASRTLDYAYDDFAVAVLASLLNKTSDAAFFLNRSMMAPFTIYNNVTDFMEARNASGAWAGEDEGWTEGDKWAYSFDVVHAMDELIEARGGREQFVRSLDAHFDGGHNDHSNEPSHHIPYLYSMARAASKSQSRVREIATANYNNTPIGLSGNEDCGQMSAWYIFSALGFYPVNPVSGDYIVGTPFFDSVTIRLPGAPAPLRITSRGAPKKPYIKSLTVNGEKLSDPVITHEQIAHGGDIVFEMSGEPQPWASETLHEDLSGGLLHMQQPEAGASGSLRLLRRISAHCRDNPKSSALPVPRATVRGAWQLEPLISVRLLGFMLLEAPTDAGREGLAAEIVRCSNDRELQELGNAYYDHLLRCFFRSKNTDTLPESLYEEPVIDLIVQNVEIRALSATTPTDYLTAKRNALVRDGYRCMLSQKLDLEILQQNLFLDDGSEAVTTRCAHIIFCPYEGLDGSKRTAYATSAYAIFGRYGDIVYSQELDSQMVHRLENVLTLAPDLYDSFDQLNIWLEKTPNSPDHCYTVKAPKAYDFLVRSIKTSERRVQFTTPDPERLPLPDPRYLKVHAACAKAAHLSGAADCIRTLFGNMEDATVLASDGTSHDLLHYALLRR</sequence>
<dbReference type="PANTHER" id="PTHR12143">
    <property type="entry name" value="PEPTIDE N-GLYCANASE PNGASE -RELATED"/>
    <property type="match status" value="1"/>
</dbReference>
<dbReference type="Pfam" id="PF17678">
    <property type="entry name" value="Glyco_hydro_92N"/>
    <property type="match status" value="1"/>
</dbReference>
<evidence type="ECO:0008006" key="5">
    <source>
        <dbReference type="Google" id="ProtNLM"/>
    </source>
</evidence>
<dbReference type="GO" id="GO:0030246">
    <property type="term" value="F:carbohydrate binding"/>
    <property type="evidence" value="ECO:0007669"/>
    <property type="project" value="InterPro"/>
</dbReference>
<dbReference type="Proteomes" id="UP000298327">
    <property type="component" value="Unassembled WGS sequence"/>
</dbReference>
<evidence type="ECO:0000313" key="3">
    <source>
        <dbReference type="EMBL" id="TFY56117.1"/>
    </source>
</evidence>
<dbReference type="GO" id="GO:0005829">
    <property type="term" value="C:cytosol"/>
    <property type="evidence" value="ECO:0007669"/>
    <property type="project" value="TreeGrafter"/>
</dbReference>
<dbReference type="Gene3D" id="2.70.98.10">
    <property type="match status" value="1"/>
</dbReference>
<dbReference type="AlphaFoldDB" id="A0A4Y9Y3F2"/>